<evidence type="ECO:0000313" key="3">
    <source>
        <dbReference type="EMBL" id="SKL51879.1"/>
    </source>
</evidence>
<name>A0A1U0SSZ7_9MYCO</name>
<dbReference type="InterPro" id="IPR001254">
    <property type="entry name" value="Trypsin_dom"/>
</dbReference>
<dbReference type="Gene3D" id="2.40.10.10">
    <property type="entry name" value="Trypsin-like serine proteases"/>
    <property type="match status" value="2"/>
</dbReference>
<dbReference type="InterPro" id="IPR033116">
    <property type="entry name" value="TRYPSIN_SER"/>
</dbReference>
<evidence type="ECO:0000256" key="1">
    <source>
        <dbReference type="SAM" id="SignalP"/>
    </source>
</evidence>
<feature type="domain" description="Peptidase S1" evidence="2">
    <location>
        <begin position="65"/>
        <end position="227"/>
    </location>
</feature>
<gene>
    <name evidence="3" type="ORF">SAMEA2259716_00873</name>
</gene>
<dbReference type="Pfam" id="PF00089">
    <property type="entry name" value="Trypsin"/>
    <property type="match status" value="1"/>
</dbReference>
<sequence>MKKYGGSITWIQIILLTATALVAPPHARADTDAYWAWPGMRFDVYADHSWSSCSVGFPAWDSAGKRYFITAGHCFRDDDGSHYVDENDAGMDIYSPSDHSTPVGYERSHAVAGNGWYTDVSLVEMYPGEKLHGDGWNDLPSNATTADVGDSVCLAGYQHEKTNCGTVTETDATIIEDGYPWKTSVTRTSYCSHHGDSGGAVYNRYGALGINVTGSEEHNEPGTPGACRSSYIPITTALRLFRKSHPSLTI</sequence>
<dbReference type="GO" id="GO:0004252">
    <property type="term" value="F:serine-type endopeptidase activity"/>
    <property type="evidence" value="ECO:0007669"/>
    <property type="project" value="InterPro"/>
</dbReference>
<dbReference type="Proteomes" id="UP000190074">
    <property type="component" value="Unassembled WGS sequence"/>
</dbReference>
<dbReference type="EMBL" id="FVGW01000001">
    <property type="protein sequence ID" value="SKL51879.1"/>
    <property type="molecule type" value="Genomic_DNA"/>
</dbReference>
<dbReference type="InterPro" id="IPR018114">
    <property type="entry name" value="TRYPSIN_HIS"/>
</dbReference>
<dbReference type="PROSITE" id="PS00135">
    <property type="entry name" value="TRYPSIN_SER"/>
    <property type="match status" value="1"/>
</dbReference>
<reference evidence="3 4" key="1">
    <citation type="submission" date="2016-11" db="EMBL/GenBank/DDBJ databases">
        <authorList>
            <consortium name="Pathogen Informatics"/>
        </authorList>
    </citation>
    <scope>NUCLEOTIDE SEQUENCE [LARGE SCALE GENOMIC DNA]</scope>
    <source>
        <strain evidence="3 4">911</strain>
    </source>
</reference>
<dbReference type="AlphaFoldDB" id="A0A1U0SSZ7"/>
<protein>
    <submittedName>
        <fullName evidence="3">Trypsin</fullName>
    </submittedName>
</protein>
<keyword evidence="1" id="KW-0732">Signal</keyword>
<accession>A0A1U0SSZ7</accession>
<dbReference type="InterPro" id="IPR043504">
    <property type="entry name" value="Peptidase_S1_PA_chymotrypsin"/>
</dbReference>
<dbReference type="PROSITE" id="PS00134">
    <property type="entry name" value="TRYPSIN_HIS"/>
    <property type="match status" value="1"/>
</dbReference>
<dbReference type="SUPFAM" id="SSF50494">
    <property type="entry name" value="Trypsin-like serine proteases"/>
    <property type="match status" value="1"/>
</dbReference>
<dbReference type="RefSeq" id="WP_079626634.1">
    <property type="nucleotide sequence ID" value="NZ_FVGW01000001.1"/>
</dbReference>
<feature type="chain" id="PRO_5012391636" evidence="1">
    <location>
        <begin position="30"/>
        <end position="250"/>
    </location>
</feature>
<evidence type="ECO:0000313" key="4">
    <source>
        <dbReference type="Proteomes" id="UP000190074"/>
    </source>
</evidence>
<dbReference type="CDD" id="cd21112">
    <property type="entry name" value="alphaLP-like"/>
    <property type="match status" value="1"/>
</dbReference>
<dbReference type="GO" id="GO:0006508">
    <property type="term" value="P:proteolysis"/>
    <property type="evidence" value="ECO:0007669"/>
    <property type="project" value="InterPro"/>
</dbReference>
<evidence type="ECO:0000259" key="2">
    <source>
        <dbReference type="Pfam" id="PF00089"/>
    </source>
</evidence>
<organism evidence="3 4">
    <name type="scientific">Mycobacteroides abscessus subsp. massiliense</name>
    <dbReference type="NCBI Taxonomy" id="1962118"/>
    <lineage>
        <taxon>Bacteria</taxon>
        <taxon>Bacillati</taxon>
        <taxon>Actinomycetota</taxon>
        <taxon>Actinomycetes</taxon>
        <taxon>Mycobacteriales</taxon>
        <taxon>Mycobacteriaceae</taxon>
        <taxon>Mycobacteroides</taxon>
        <taxon>Mycobacteroides abscessus</taxon>
    </lineage>
</organism>
<proteinExistence type="predicted"/>
<feature type="signal peptide" evidence="1">
    <location>
        <begin position="1"/>
        <end position="29"/>
    </location>
</feature>
<dbReference type="InterPro" id="IPR009003">
    <property type="entry name" value="Peptidase_S1_PA"/>
</dbReference>